<protein>
    <submittedName>
        <fullName evidence="1">Helix-turn-helix domain protein</fullName>
    </submittedName>
</protein>
<proteinExistence type="predicted"/>
<dbReference type="GO" id="GO:0006355">
    <property type="term" value="P:regulation of DNA-templated transcription"/>
    <property type="evidence" value="ECO:0007669"/>
    <property type="project" value="InterPro"/>
</dbReference>
<sequence length="125" mass="14316">MNIRPLKTETDYDAALREIEQLFDAAPNTPEGDRLDVLTTLVEAYEAQHEPIPEPDPIEALKYYMESRGLTVRDLEPLLGNQHKIVDVLERKRPLSLPMIRRLHDRLGMSADILIQPYKLLKSAA</sequence>
<dbReference type="Proteomes" id="UP000030700">
    <property type="component" value="Unassembled WGS sequence"/>
</dbReference>
<dbReference type="InterPro" id="IPR010982">
    <property type="entry name" value="Lambda_DNA-bd_dom_sf"/>
</dbReference>
<dbReference type="PANTHER" id="PTHR40455:SF1">
    <property type="entry name" value="ANTITOXIN HIGA"/>
    <property type="match status" value="1"/>
</dbReference>
<dbReference type="STRING" id="1499966.U14_00337"/>
<dbReference type="InterPro" id="IPR039060">
    <property type="entry name" value="Antitox_HigA"/>
</dbReference>
<reference evidence="1" key="1">
    <citation type="journal article" date="2015" name="PeerJ">
        <title>First genomic representation of candidate bacterial phylum KSB3 points to enhanced environmental sensing as a trigger of wastewater bulking.</title>
        <authorList>
            <person name="Sekiguchi Y."/>
            <person name="Ohashi A."/>
            <person name="Parks D.H."/>
            <person name="Yamauchi T."/>
            <person name="Tyson G.W."/>
            <person name="Hugenholtz P."/>
        </authorList>
    </citation>
    <scope>NUCLEOTIDE SEQUENCE [LARGE SCALE GENOMIC DNA]</scope>
</reference>
<dbReference type="GO" id="GO:0001046">
    <property type="term" value="F:core promoter sequence-specific DNA binding"/>
    <property type="evidence" value="ECO:0007669"/>
    <property type="project" value="TreeGrafter"/>
</dbReference>
<gene>
    <name evidence="1" type="ORF">U14_00337</name>
</gene>
<dbReference type="HOGENOM" id="CLU_125852_2_0_0"/>
<dbReference type="EMBL" id="DF820455">
    <property type="protein sequence ID" value="GAK49119.1"/>
    <property type="molecule type" value="Genomic_DNA"/>
</dbReference>
<dbReference type="AlphaFoldDB" id="A0A0S6VTS2"/>
<keyword evidence="2" id="KW-1185">Reference proteome</keyword>
<evidence type="ECO:0000313" key="1">
    <source>
        <dbReference type="EMBL" id="GAK49119.1"/>
    </source>
</evidence>
<accession>A0A0S6VTS2</accession>
<dbReference type="SUPFAM" id="SSF47413">
    <property type="entry name" value="lambda repressor-like DNA-binding domains"/>
    <property type="match status" value="1"/>
</dbReference>
<organism evidence="1">
    <name type="scientific">Candidatus Moduliflexus flocculans</name>
    <dbReference type="NCBI Taxonomy" id="1499966"/>
    <lineage>
        <taxon>Bacteria</taxon>
        <taxon>Candidatus Moduliflexota</taxon>
        <taxon>Candidatus Moduliflexia</taxon>
        <taxon>Candidatus Moduliflexales</taxon>
        <taxon>Candidatus Moduliflexaceae</taxon>
    </lineage>
</organism>
<evidence type="ECO:0000313" key="2">
    <source>
        <dbReference type="Proteomes" id="UP000030700"/>
    </source>
</evidence>
<dbReference type="PANTHER" id="PTHR40455">
    <property type="entry name" value="ANTITOXIN HIGA"/>
    <property type="match status" value="1"/>
</dbReference>
<dbReference type="Gene3D" id="1.10.260.40">
    <property type="entry name" value="lambda repressor-like DNA-binding domains"/>
    <property type="match status" value="1"/>
</dbReference>
<name>A0A0S6VTS2_9BACT</name>